<dbReference type="PROSITE" id="PS50994">
    <property type="entry name" value="INTEGRASE"/>
    <property type="match status" value="1"/>
</dbReference>
<evidence type="ECO:0000256" key="3">
    <source>
        <dbReference type="SAM" id="Coils"/>
    </source>
</evidence>
<evidence type="ECO:0000256" key="1">
    <source>
        <dbReference type="ARBA" id="ARBA00022723"/>
    </source>
</evidence>
<dbReference type="GO" id="GO:0015074">
    <property type="term" value="P:DNA integration"/>
    <property type="evidence" value="ECO:0007669"/>
    <property type="project" value="InterPro"/>
</dbReference>
<keyword evidence="3" id="KW-0175">Coiled coil</keyword>
<dbReference type="GO" id="GO:0003676">
    <property type="term" value="F:nucleic acid binding"/>
    <property type="evidence" value="ECO:0007669"/>
    <property type="project" value="InterPro"/>
</dbReference>
<evidence type="ECO:0000313" key="6">
    <source>
        <dbReference type="EMBL" id="GEU35382.1"/>
    </source>
</evidence>
<reference evidence="6" key="1">
    <citation type="journal article" date="2019" name="Sci. Rep.">
        <title>Draft genome of Tanacetum cinerariifolium, the natural source of mosquito coil.</title>
        <authorList>
            <person name="Yamashiro T."/>
            <person name="Shiraishi A."/>
            <person name="Satake H."/>
            <person name="Nakayama K."/>
        </authorList>
    </citation>
    <scope>NUCLEOTIDE SEQUENCE</scope>
</reference>
<dbReference type="Pfam" id="PF14223">
    <property type="entry name" value="Retrotran_gag_2"/>
    <property type="match status" value="1"/>
</dbReference>
<dbReference type="InterPro" id="IPR039537">
    <property type="entry name" value="Retrotran_Ty1/copia-like"/>
</dbReference>
<dbReference type="PANTHER" id="PTHR42648">
    <property type="entry name" value="TRANSPOSASE, PUTATIVE-RELATED"/>
    <property type="match status" value="1"/>
</dbReference>
<proteinExistence type="predicted"/>
<dbReference type="Gene3D" id="3.30.420.10">
    <property type="entry name" value="Ribonuclease H-like superfamily/Ribonuclease H"/>
    <property type="match status" value="1"/>
</dbReference>
<feature type="region of interest" description="Disordered" evidence="4">
    <location>
        <begin position="286"/>
        <end position="312"/>
    </location>
</feature>
<dbReference type="PANTHER" id="PTHR42648:SF32">
    <property type="entry name" value="RIBONUCLEASE H-LIKE DOMAIN, GAG-PRE-INTEGRASE DOMAIN PROTEIN-RELATED"/>
    <property type="match status" value="1"/>
</dbReference>
<evidence type="ECO:0000256" key="4">
    <source>
        <dbReference type="SAM" id="MobiDB-lite"/>
    </source>
</evidence>
<dbReference type="InterPro" id="IPR025724">
    <property type="entry name" value="GAG-pre-integrase_dom"/>
</dbReference>
<feature type="compositionally biased region" description="Basic and acidic residues" evidence="4">
    <location>
        <begin position="292"/>
        <end position="312"/>
    </location>
</feature>
<dbReference type="InterPro" id="IPR012337">
    <property type="entry name" value="RNaseH-like_sf"/>
</dbReference>
<feature type="coiled-coil region" evidence="3">
    <location>
        <begin position="1277"/>
        <end position="1318"/>
    </location>
</feature>
<feature type="compositionally biased region" description="Pro residues" evidence="4">
    <location>
        <begin position="1253"/>
        <end position="1264"/>
    </location>
</feature>
<feature type="domain" description="Integrase catalytic" evidence="5">
    <location>
        <begin position="535"/>
        <end position="713"/>
    </location>
</feature>
<dbReference type="Pfam" id="PF13976">
    <property type="entry name" value="gag_pre-integrs"/>
    <property type="match status" value="1"/>
</dbReference>
<feature type="region of interest" description="Disordered" evidence="4">
    <location>
        <begin position="1251"/>
        <end position="1271"/>
    </location>
</feature>
<feature type="compositionally biased region" description="Basic and acidic residues" evidence="4">
    <location>
        <begin position="222"/>
        <end position="238"/>
    </location>
</feature>
<feature type="coiled-coil region" evidence="3">
    <location>
        <begin position="73"/>
        <end position="100"/>
    </location>
</feature>
<keyword evidence="2" id="KW-0378">Hydrolase</keyword>
<feature type="region of interest" description="Disordered" evidence="4">
    <location>
        <begin position="222"/>
        <end position="243"/>
    </location>
</feature>
<dbReference type="Pfam" id="PF25597">
    <property type="entry name" value="SH3_retrovirus"/>
    <property type="match status" value="1"/>
</dbReference>
<sequence length="1597" mass="180389">MRIEQYFLMKNYSLWEVILNGDSPSPTRIVDGVVQVIAPTTVEQRLAKKNEFKARGTLLMALLDKHQLKFKIHKDAKSLMEAIEKRLKKLISQLEILGETMSQEDINLKFLRSLPSEWKTYTLIWRNKVDLEEQSLDDLFNNLKIYEAEVKGSSTSSQNTQNIAFVSSNNTNNANESVNVVPSVFAGSSKATVSTLLNVDILSDAVIYSFFVSLSNRRGHFTKECRSPRDNRNKESTRRTIPLEVPNSNALVSQCNAVGGYDWRFQADEEPTNYALMAYASSGSSSSSGSDNEFHSHESDNRVPKSLENDRYNTGEGYHDVAPPYTGTFMPLKPNLVFNDAPNSSETLANMFNVESNTNKPIKDMSKTLRTDAPIIKDWISDSKDKTENEPVPTVVPQSTVKSPRPLKHVVNKAHSPIRRPINHIPATKNSNFNNKVTTVMVNKDNVVQGVKGNAAKASANWGNPQQALKDTGVINSGCSKQMTGNISYLSNFEEINGGYVAFGGNPKGGKISGNDNECVILSFDYKLLDENHVLLRVPRENNMYNVDLKNVIPSGDLTFLFAKATLDDSNIWHRRLGHINLKTMNKLVKATKDETNAILKTFITGIENQINHKVKIIRSDNGTEFKNHDLNQFCGIKGIKREFSFARTPQQNRVAKRNNSTLIEATKTMLADSLLPISFWAEAVNTVCYVQNRVLVTKPHNKTPYELLLGRSPSIGFLRPFGCLDTILNTLDPLGKFDGKAGEGFLVGYSVNRKAFRVFNIRTRIVQETLHINFVENKPNVTGIGSKWLFGIDTLTKSMDYQPVVVGNQPNENVGIKENFDAGKVMKETVSAQQYVQLPLWSTGSQDPHNIDNDVTNASFDVKENENDVHVFISGSDKTDYKKHDEKDKRGDKGKSLVDSPTRVKHLRDEFEEFSSNSTNRVNAVSTPVNMTELEDIVYSDNEANVGAEADLSNLETNISISPIPTTKVNKDHPVTKIIGDLTSTAETRSMTRMAKEQGGLHKINNKDFHTYLPKGKSAIGSKWVFRNKKDKREIVIRNKARLVAQGHTQEEVIDYDEVFAPVARIEAIRLFLAYASFMGFMVVKALNGLHQAPRAWYETLANYLLENSFQRGKIDQALLIKKQKGDILLVQVYVHDIIFGSTNKELCKAFERLMKDKFQMSSMGELTFFLGLQVKQKDNGIFISQDKYVAKILRKFGFTDVKSASTSIETEKPILKDPNEDVIRHDLHLDDAHGVECLPNEEIFIELTHPTPTPPDASPPHEQPTSPNDSTIALLTTLMETCATLSKKVAELQQDKHTQALEILKLKKRVKKLEKKKRSKHSGFKRHNSKEVAKIDAELQGRIDQDDEVNAARKGVSAAEPIVFDDEEVTMTMAQTLIKMKAEKAKLLDEQITQKLHDEEVKKAVAREKQEKDDLERAKVLQKQYDDKEENIDWNVVVDQVQERHLANIRKSQSLKKKPVKYPIINWEIHSEDSRTYQKIIRVGGIIEAYQSFEDMLKGFDREDLVALWNLVKEKFSSVVPREDQEKALWVELKRLRDIFMLAEKDYSLSHAAMILMLSAKLQVDEDCEMARDLVMKIFMEANKPKSRSLDTSSK</sequence>
<dbReference type="InterPro" id="IPR001584">
    <property type="entry name" value="Integrase_cat-core"/>
</dbReference>
<organism evidence="6">
    <name type="scientific">Tanacetum cinerariifolium</name>
    <name type="common">Dalmatian daisy</name>
    <name type="synonym">Chrysanthemum cinerariifolium</name>
    <dbReference type="NCBI Taxonomy" id="118510"/>
    <lineage>
        <taxon>Eukaryota</taxon>
        <taxon>Viridiplantae</taxon>
        <taxon>Streptophyta</taxon>
        <taxon>Embryophyta</taxon>
        <taxon>Tracheophyta</taxon>
        <taxon>Spermatophyta</taxon>
        <taxon>Magnoliopsida</taxon>
        <taxon>eudicotyledons</taxon>
        <taxon>Gunneridae</taxon>
        <taxon>Pentapetalae</taxon>
        <taxon>asterids</taxon>
        <taxon>campanulids</taxon>
        <taxon>Asterales</taxon>
        <taxon>Asteraceae</taxon>
        <taxon>Asteroideae</taxon>
        <taxon>Anthemideae</taxon>
        <taxon>Anthemidinae</taxon>
        <taxon>Tanacetum</taxon>
    </lineage>
</organism>
<dbReference type="InterPro" id="IPR036397">
    <property type="entry name" value="RNaseH_sf"/>
</dbReference>
<dbReference type="Pfam" id="PF07727">
    <property type="entry name" value="RVT_2"/>
    <property type="match status" value="2"/>
</dbReference>
<dbReference type="EMBL" id="BKCJ010000684">
    <property type="protein sequence ID" value="GEU35382.1"/>
    <property type="molecule type" value="Genomic_DNA"/>
</dbReference>
<feature type="compositionally biased region" description="Basic and acidic residues" evidence="4">
    <location>
        <begin position="879"/>
        <end position="897"/>
    </location>
</feature>
<gene>
    <name evidence="6" type="ORF">Tci_007360</name>
</gene>
<dbReference type="SUPFAM" id="SSF53098">
    <property type="entry name" value="Ribonuclease H-like"/>
    <property type="match status" value="1"/>
</dbReference>
<dbReference type="InterPro" id="IPR057670">
    <property type="entry name" value="SH3_retrovirus"/>
</dbReference>
<dbReference type="GO" id="GO:0046872">
    <property type="term" value="F:metal ion binding"/>
    <property type="evidence" value="ECO:0007669"/>
    <property type="project" value="UniProtKB-KW"/>
</dbReference>
<comment type="caution">
    <text evidence="6">The sequence shown here is derived from an EMBL/GenBank/DDBJ whole genome shotgun (WGS) entry which is preliminary data.</text>
</comment>
<feature type="region of interest" description="Disordered" evidence="4">
    <location>
        <begin position="879"/>
        <end position="901"/>
    </location>
</feature>
<evidence type="ECO:0000259" key="5">
    <source>
        <dbReference type="PROSITE" id="PS50994"/>
    </source>
</evidence>
<dbReference type="InterPro" id="IPR013103">
    <property type="entry name" value="RVT_2"/>
</dbReference>
<evidence type="ECO:0000256" key="2">
    <source>
        <dbReference type="ARBA" id="ARBA00022801"/>
    </source>
</evidence>
<name>A0A6L2JFG2_TANCI</name>
<dbReference type="GO" id="GO:0016787">
    <property type="term" value="F:hydrolase activity"/>
    <property type="evidence" value="ECO:0007669"/>
    <property type="project" value="UniProtKB-KW"/>
</dbReference>
<accession>A0A6L2JFG2</accession>
<protein>
    <recommendedName>
        <fullName evidence="5">Integrase catalytic domain-containing protein</fullName>
    </recommendedName>
</protein>
<keyword evidence="1" id="KW-0479">Metal-binding</keyword>